<name>A0A7W9C8T8_9CAUL</name>
<keyword evidence="3 8" id="KW-0540">Nuclease</keyword>
<dbReference type="Gene3D" id="3.40.50.1010">
    <property type="entry name" value="5'-nuclease"/>
    <property type="match status" value="1"/>
</dbReference>
<keyword evidence="2 8" id="KW-1277">Toxin-antitoxin system</keyword>
<dbReference type="SUPFAM" id="SSF88723">
    <property type="entry name" value="PIN domain-like"/>
    <property type="match status" value="1"/>
</dbReference>
<accession>A0A7W9C8T8</accession>
<evidence type="ECO:0000256" key="5">
    <source>
        <dbReference type="ARBA" id="ARBA00022801"/>
    </source>
</evidence>
<proteinExistence type="inferred from homology"/>
<dbReference type="InterPro" id="IPR050556">
    <property type="entry name" value="Type_II_TA_system_RNase"/>
</dbReference>
<evidence type="ECO:0000313" key="11">
    <source>
        <dbReference type="Proteomes" id="UP000527324"/>
    </source>
</evidence>
<reference evidence="10 11" key="1">
    <citation type="submission" date="2020-08" db="EMBL/GenBank/DDBJ databases">
        <title>Genomic Encyclopedia of Type Strains, Phase IV (KMG-IV): sequencing the most valuable type-strain genomes for metagenomic binning, comparative biology and taxonomic classification.</title>
        <authorList>
            <person name="Goeker M."/>
        </authorList>
    </citation>
    <scope>NUCLEOTIDE SEQUENCE [LARGE SCALE GENOMIC DNA]</scope>
    <source>
        <strain evidence="10 11">DSM 4731</strain>
    </source>
</reference>
<keyword evidence="4 8" id="KW-0479">Metal-binding</keyword>
<comment type="function">
    <text evidence="8">Toxic component of a toxin-antitoxin (TA) system. An RNase.</text>
</comment>
<dbReference type="Pfam" id="PF01850">
    <property type="entry name" value="PIN"/>
    <property type="match status" value="1"/>
</dbReference>
<dbReference type="RefSeq" id="WP_183217853.1">
    <property type="nucleotide sequence ID" value="NZ_CAJFZW010000045.1"/>
</dbReference>
<dbReference type="AlphaFoldDB" id="A0A7W9C8T8"/>
<comment type="cofactor">
    <cofactor evidence="1 8">
        <name>Mg(2+)</name>
        <dbReference type="ChEBI" id="CHEBI:18420"/>
    </cofactor>
</comment>
<sequence>MRFLLDTNAISELGKPRPDPGFMAWHDQQAETADRQEGIFLSVLLLGEMDRGILNLPESPKRAELSKRRDLILSVYRKRILPVDVDVARRWGAVSDAHRRQGLTPGVIDELIAATALVHDLTLVTRNTRHFEHSGCRLLSPWSG</sequence>
<dbReference type="InterPro" id="IPR029060">
    <property type="entry name" value="PIN-like_dom_sf"/>
</dbReference>
<protein>
    <recommendedName>
        <fullName evidence="8">Ribonuclease VapC</fullName>
        <shortName evidence="8">RNase VapC</shortName>
        <ecNumber evidence="8">3.1.-.-</ecNumber>
    </recommendedName>
    <alternativeName>
        <fullName evidence="8">Toxin VapC</fullName>
    </alternativeName>
</protein>
<dbReference type="PANTHER" id="PTHR33653">
    <property type="entry name" value="RIBONUCLEASE VAPC2"/>
    <property type="match status" value="1"/>
</dbReference>
<evidence type="ECO:0000256" key="7">
    <source>
        <dbReference type="ARBA" id="ARBA00038093"/>
    </source>
</evidence>
<dbReference type="GO" id="GO:0000287">
    <property type="term" value="F:magnesium ion binding"/>
    <property type="evidence" value="ECO:0007669"/>
    <property type="project" value="UniProtKB-UniRule"/>
</dbReference>
<dbReference type="EC" id="3.1.-.-" evidence="8"/>
<dbReference type="EMBL" id="JACHOQ010000010">
    <property type="protein sequence ID" value="MBB5741109.1"/>
    <property type="molecule type" value="Genomic_DNA"/>
</dbReference>
<keyword evidence="5 8" id="KW-0378">Hydrolase</keyword>
<gene>
    <name evidence="8" type="primary">vapC</name>
    <name evidence="10" type="ORF">GGQ93_002847</name>
</gene>
<dbReference type="PANTHER" id="PTHR33653:SF1">
    <property type="entry name" value="RIBONUCLEASE VAPC2"/>
    <property type="match status" value="1"/>
</dbReference>
<evidence type="ECO:0000256" key="6">
    <source>
        <dbReference type="ARBA" id="ARBA00022842"/>
    </source>
</evidence>
<evidence type="ECO:0000256" key="8">
    <source>
        <dbReference type="HAMAP-Rule" id="MF_00265"/>
    </source>
</evidence>
<dbReference type="GO" id="GO:0004540">
    <property type="term" value="F:RNA nuclease activity"/>
    <property type="evidence" value="ECO:0007669"/>
    <property type="project" value="InterPro"/>
</dbReference>
<evidence type="ECO:0000259" key="9">
    <source>
        <dbReference type="Pfam" id="PF01850"/>
    </source>
</evidence>
<comment type="caution">
    <text evidence="10">The sequence shown here is derived from an EMBL/GenBank/DDBJ whole genome shotgun (WGS) entry which is preliminary data.</text>
</comment>
<evidence type="ECO:0000256" key="4">
    <source>
        <dbReference type="ARBA" id="ARBA00022723"/>
    </source>
</evidence>
<feature type="binding site" evidence="8">
    <location>
        <position position="6"/>
    </location>
    <ligand>
        <name>Mg(2+)</name>
        <dbReference type="ChEBI" id="CHEBI:18420"/>
    </ligand>
</feature>
<evidence type="ECO:0000313" key="10">
    <source>
        <dbReference type="EMBL" id="MBB5741109.1"/>
    </source>
</evidence>
<dbReference type="InterPro" id="IPR002716">
    <property type="entry name" value="PIN_dom"/>
</dbReference>
<dbReference type="GO" id="GO:0016787">
    <property type="term" value="F:hydrolase activity"/>
    <property type="evidence" value="ECO:0007669"/>
    <property type="project" value="UniProtKB-KW"/>
</dbReference>
<evidence type="ECO:0000256" key="3">
    <source>
        <dbReference type="ARBA" id="ARBA00022722"/>
    </source>
</evidence>
<organism evidence="10 11">
    <name type="scientific">Brevundimonas aurantiaca</name>
    <dbReference type="NCBI Taxonomy" id="74316"/>
    <lineage>
        <taxon>Bacteria</taxon>
        <taxon>Pseudomonadati</taxon>
        <taxon>Pseudomonadota</taxon>
        <taxon>Alphaproteobacteria</taxon>
        <taxon>Caulobacterales</taxon>
        <taxon>Caulobacteraceae</taxon>
        <taxon>Brevundimonas</taxon>
    </lineage>
</organism>
<keyword evidence="11" id="KW-1185">Reference proteome</keyword>
<feature type="domain" description="PIN" evidence="9">
    <location>
        <begin position="4"/>
        <end position="131"/>
    </location>
</feature>
<dbReference type="Proteomes" id="UP000527324">
    <property type="component" value="Unassembled WGS sequence"/>
</dbReference>
<feature type="binding site" evidence="8">
    <location>
        <position position="109"/>
    </location>
    <ligand>
        <name>Mg(2+)</name>
        <dbReference type="ChEBI" id="CHEBI:18420"/>
    </ligand>
</feature>
<dbReference type="GO" id="GO:0090729">
    <property type="term" value="F:toxin activity"/>
    <property type="evidence" value="ECO:0007669"/>
    <property type="project" value="UniProtKB-KW"/>
</dbReference>
<evidence type="ECO:0000256" key="2">
    <source>
        <dbReference type="ARBA" id="ARBA00022649"/>
    </source>
</evidence>
<evidence type="ECO:0000256" key="1">
    <source>
        <dbReference type="ARBA" id="ARBA00001946"/>
    </source>
</evidence>
<dbReference type="CDD" id="cd18746">
    <property type="entry name" value="PIN_VapC4-5_FitB-like"/>
    <property type="match status" value="1"/>
</dbReference>
<keyword evidence="8" id="KW-0800">Toxin</keyword>
<keyword evidence="6 8" id="KW-0460">Magnesium</keyword>
<dbReference type="HAMAP" id="MF_00265">
    <property type="entry name" value="VapC_Nob1"/>
    <property type="match status" value="1"/>
</dbReference>
<dbReference type="InterPro" id="IPR022907">
    <property type="entry name" value="VapC_family"/>
</dbReference>
<comment type="similarity">
    <text evidence="7 8">Belongs to the PINc/VapC protein family.</text>
</comment>